<organism evidence="3 5">
    <name type="scientific">Polarella glacialis</name>
    <name type="common">Dinoflagellate</name>
    <dbReference type="NCBI Taxonomy" id="89957"/>
    <lineage>
        <taxon>Eukaryota</taxon>
        <taxon>Sar</taxon>
        <taxon>Alveolata</taxon>
        <taxon>Dinophyceae</taxon>
        <taxon>Suessiales</taxon>
        <taxon>Suessiaceae</taxon>
        <taxon>Polarella</taxon>
    </lineage>
</organism>
<proteinExistence type="predicted"/>
<dbReference type="Proteomes" id="UP000654075">
    <property type="component" value="Unassembled WGS sequence"/>
</dbReference>
<comment type="caution">
    <text evidence="3">The sequence shown here is derived from an EMBL/GenBank/DDBJ whole genome shotgun (WGS) entry which is preliminary data.</text>
</comment>
<name>A0A813GI92_POLGL</name>
<dbReference type="EMBL" id="CAJNNV010008396">
    <property type="protein sequence ID" value="CAE8596173.1"/>
    <property type="molecule type" value="Genomic_DNA"/>
</dbReference>
<dbReference type="InterPro" id="IPR007201">
    <property type="entry name" value="Mei2-like_Rrm_C"/>
</dbReference>
<accession>A0A813GI92</accession>
<dbReference type="EMBL" id="CAJNNW010015481">
    <property type="protein sequence ID" value="CAE8657771.1"/>
    <property type="molecule type" value="Genomic_DNA"/>
</dbReference>
<gene>
    <name evidence="2" type="ORF">PGLA1383_LOCUS14642</name>
    <name evidence="3" type="ORF">PGLA1383_LOCUS40003</name>
    <name evidence="4" type="ORF">PGLA2088_LOCUS13020</name>
</gene>
<dbReference type="GO" id="GO:0003676">
    <property type="term" value="F:nucleic acid binding"/>
    <property type="evidence" value="ECO:0007669"/>
    <property type="project" value="InterPro"/>
</dbReference>
<protein>
    <recommendedName>
        <fullName evidence="1">Mei2-like C-terminal RNA recognition motif domain-containing protein</fullName>
    </recommendedName>
</protein>
<dbReference type="AlphaFoldDB" id="A0A813GI92"/>
<evidence type="ECO:0000259" key="1">
    <source>
        <dbReference type="Pfam" id="PF04059"/>
    </source>
</evidence>
<dbReference type="Proteomes" id="UP000626109">
    <property type="component" value="Unassembled WGS sequence"/>
</dbReference>
<dbReference type="InterPro" id="IPR012677">
    <property type="entry name" value="Nucleotide-bd_a/b_plait_sf"/>
</dbReference>
<dbReference type="OrthoDB" id="417481at2759"/>
<dbReference type="InterPro" id="IPR035979">
    <property type="entry name" value="RBD_domain_sf"/>
</dbReference>
<keyword evidence="5" id="KW-1185">Reference proteome</keyword>
<dbReference type="Pfam" id="PF04059">
    <property type="entry name" value="RRM_2"/>
    <property type="match status" value="1"/>
</dbReference>
<feature type="non-terminal residue" evidence="3">
    <location>
        <position position="1"/>
    </location>
</feature>
<dbReference type="EMBL" id="CAJNNV010027998">
    <property type="protein sequence ID" value="CAE8622566.1"/>
    <property type="molecule type" value="Genomic_DNA"/>
</dbReference>
<evidence type="ECO:0000313" key="4">
    <source>
        <dbReference type="EMBL" id="CAE8657771.1"/>
    </source>
</evidence>
<evidence type="ECO:0000313" key="2">
    <source>
        <dbReference type="EMBL" id="CAE8596173.1"/>
    </source>
</evidence>
<dbReference type="Gene3D" id="3.30.70.330">
    <property type="match status" value="1"/>
</dbReference>
<feature type="domain" description="Mei2-like C-terminal RNA recognition motif" evidence="1">
    <location>
        <begin position="2"/>
        <end position="72"/>
    </location>
</feature>
<sequence>AGTFDFLYIPLDKGTMSNVGYAFVNFMHKESASKCMETFQNYRFRRHRKTSGKIAAISVAHIQGLDANLAHYENAAVNTAKLKQRRPVVMANILNGLSMMDLAGDD</sequence>
<evidence type="ECO:0000313" key="5">
    <source>
        <dbReference type="Proteomes" id="UP000654075"/>
    </source>
</evidence>
<dbReference type="SUPFAM" id="SSF54928">
    <property type="entry name" value="RNA-binding domain, RBD"/>
    <property type="match status" value="1"/>
</dbReference>
<evidence type="ECO:0000313" key="3">
    <source>
        <dbReference type="EMBL" id="CAE8622566.1"/>
    </source>
</evidence>
<reference evidence="3" key="1">
    <citation type="submission" date="2021-02" db="EMBL/GenBank/DDBJ databases">
        <authorList>
            <person name="Dougan E. K."/>
            <person name="Rhodes N."/>
            <person name="Thang M."/>
            <person name="Chan C."/>
        </authorList>
    </citation>
    <scope>NUCLEOTIDE SEQUENCE</scope>
</reference>